<name>A0A8T2JF03_9PIPI</name>
<organism evidence="2 3">
    <name type="scientific">Hymenochirus boettgeri</name>
    <name type="common">Congo dwarf clawed frog</name>
    <dbReference type="NCBI Taxonomy" id="247094"/>
    <lineage>
        <taxon>Eukaryota</taxon>
        <taxon>Metazoa</taxon>
        <taxon>Chordata</taxon>
        <taxon>Craniata</taxon>
        <taxon>Vertebrata</taxon>
        <taxon>Euteleostomi</taxon>
        <taxon>Amphibia</taxon>
        <taxon>Batrachia</taxon>
        <taxon>Anura</taxon>
        <taxon>Pipoidea</taxon>
        <taxon>Pipidae</taxon>
        <taxon>Pipinae</taxon>
        <taxon>Hymenochirus</taxon>
    </lineage>
</organism>
<dbReference type="GO" id="GO:0000444">
    <property type="term" value="C:MIS12/MIND type complex"/>
    <property type="evidence" value="ECO:0007669"/>
    <property type="project" value="TreeGrafter"/>
</dbReference>
<gene>
    <name evidence="2" type="ORF">GDO86_009060</name>
</gene>
<comment type="caution">
    <text evidence="2">The sequence shown here is derived from an EMBL/GenBank/DDBJ whole genome shotgun (WGS) entry which is preliminary data.</text>
</comment>
<evidence type="ECO:0000256" key="1">
    <source>
        <dbReference type="SAM" id="MobiDB-lite"/>
    </source>
</evidence>
<feature type="compositionally biased region" description="Basic and acidic residues" evidence="1">
    <location>
        <begin position="206"/>
        <end position="236"/>
    </location>
</feature>
<dbReference type="InterPro" id="IPR013950">
    <property type="entry name" value="Mis14/Nsl1"/>
</dbReference>
<evidence type="ECO:0000313" key="2">
    <source>
        <dbReference type="EMBL" id="KAG8443739.1"/>
    </source>
</evidence>
<feature type="compositionally biased region" description="Polar residues" evidence="1">
    <location>
        <begin position="112"/>
        <end position="121"/>
    </location>
</feature>
<feature type="region of interest" description="Disordered" evidence="1">
    <location>
        <begin position="490"/>
        <end position="511"/>
    </location>
</feature>
<evidence type="ECO:0000313" key="3">
    <source>
        <dbReference type="Proteomes" id="UP000812440"/>
    </source>
</evidence>
<reference evidence="2" key="1">
    <citation type="thesis" date="2020" institute="ProQuest LLC" country="789 East Eisenhower Parkway, Ann Arbor, MI, USA">
        <title>Comparative Genomics and Chromosome Evolution.</title>
        <authorList>
            <person name="Mudd A.B."/>
        </authorList>
    </citation>
    <scope>NUCLEOTIDE SEQUENCE</scope>
    <source>
        <strain evidence="2">Female2</strain>
        <tissue evidence="2">Blood</tissue>
    </source>
</reference>
<feature type="region of interest" description="Disordered" evidence="1">
    <location>
        <begin position="1"/>
        <end position="240"/>
    </location>
</feature>
<sequence length="534" mass="58524">MSVLNASSPAKGEIKIPVKPRSPNKTNLNIPSRSPCKSKVVDSVNLEPPSNKRTYSIGGSVGKINLSKSETPSPEKFVSPVKCKTLKPPSSVSDSESTISSRIKAAPESKTRVVSPTQSGPASKKKELVSTETVSTSKGEIPISGSTSKRKALSITDCGSASKRKTTSTLESGLECIAPNHAKTGPASEAAHKVDAHPSGENGITDYRKATHSSKDTMDLQSKSESDIFTKNKSESPTKCSPLKKIQIQGICEMGQSSEIRTQGLSECGPSAQSTSSIPGASLSIRDHRIRCSSKQIVQEVLSMCTEFSKEIVESQQNLSEERRERVLRNSIWDFERSFHENITIDGQDWYEAPDTQNEPDIKILEDKLDDAIVETALKRKRYPRKILNHVIKTLKLEREILVKSKPVVKVEQMKLDSEQPARMLDLTAATSSLSKQISETMKALPTQIEKAEGFSQVLSLQPILENSKIHREIFCSKVKLVDLAKTLPSPTEATPAETGQKPCPAVSWRRQSSFSSANKLYPLRSKRKISLSL</sequence>
<dbReference type="Proteomes" id="UP000812440">
    <property type="component" value="Chromosome 5"/>
</dbReference>
<dbReference type="EMBL" id="JAACNH010000004">
    <property type="protein sequence ID" value="KAG8443739.1"/>
    <property type="molecule type" value="Genomic_DNA"/>
</dbReference>
<dbReference type="OrthoDB" id="5973266at2759"/>
<dbReference type="Pfam" id="PF08641">
    <property type="entry name" value="Mis14"/>
    <property type="match status" value="1"/>
</dbReference>
<accession>A0A8T2JF03</accession>
<dbReference type="GO" id="GO:0000070">
    <property type="term" value="P:mitotic sister chromatid segregation"/>
    <property type="evidence" value="ECO:0007669"/>
    <property type="project" value="InterPro"/>
</dbReference>
<protein>
    <submittedName>
        <fullName evidence="2">Uncharacterized protein</fullName>
    </submittedName>
</protein>
<dbReference type="AlphaFoldDB" id="A0A8T2JF03"/>
<dbReference type="PANTHER" id="PTHR31749">
    <property type="entry name" value="KINETOCHORE-ASSOCIATED PROTEIN NSL1 HOMOLOG"/>
    <property type="match status" value="1"/>
</dbReference>
<dbReference type="PANTHER" id="PTHR31749:SF3">
    <property type="entry name" value="KINETOCHORE-ASSOCIATED PROTEIN NSL1 HOMOLOG"/>
    <property type="match status" value="1"/>
</dbReference>
<keyword evidence="3" id="KW-1185">Reference proteome</keyword>
<feature type="compositionally biased region" description="Low complexity" evidence="1">
    <location>
        <begin position="90"/>
        <end position="101"/>
    </location>
</feature>
<dbReference type="EMBL" id="JAACNH010000004">
    <property type="protein sequence ID" value="KAG8443740.1"/>
    <property type="molecule type" value="Genomic_DNA"/>
</dbReference>
<feature type="compositionally biased region" description="Polar residues" evidence="1">
    <location>
        <begin position="23"/>
        <end position="32"/>
    </location>
</feature>
<proteinExistence type="predicted"/>